<feature type="compositionally biased region" description="Basic and acidic residues" evidence="1">
    <location>
        <begin position="229"/>
        <end position="238"/>
    </location>
</feature>
<reference evidence="3 4" key="1">
    <citation type="submission" date="2023-04" db="EMBL/GenBank/DDBJ databases">
        <title>Luteimonas endophyticus RD2P54.</title>
        <authorList>
            <person name="Sun J.-Q."/>
        </authorList>
    </citation>
    <scope>NUCLEOTIDE SEQUENCE [LARGE SCALE GENOMIC DNA]</scope>
    <source>
        <strain evidence="3 4">RD2P54</strain>
    </source>
</reference>
<keyword evidence="4" id="KW-1185">Reference proteome</keyword>
<name>A0ABT6J401_9GAMM</name>
<evidence type="ECO:0000313" key="4">
    <source>
        <dbReference type="Proteomes" id="UP001156940"/>
    </source>
</evidence>
<gene>
    <name evidence="3" type="ORF">QFW77_00865</name>
</gene>
<keyword evidence="2" id="KW-0472">Membrane</keyword>
<keyword evidence="2" id="KW-1133">Transmembrane helix</keyword>
<proteinExistence type="predicted"/>
<feature type="transmembrane region" description="Helical" evidence="2">
    <location>
        <begin position="20"/>
        <end position="43"/>
    </location>
</feature>
<dbReference type="EMBL" id="JARXRM010000008">
    <property type="protein sequence ID" value="MDH5821546.1"/>
    <property type="molecule type" value="Genomic_DNA"/>
</dbReference>
<feature type="transmembrane region" description="Helical" evidence="2">
    <location>
        <begin position="55"/>
        <end position="72"/>
    </location>
</feature>
<evidence type="ECO:0000256" key="1">
    <source>
        <dbReference type="SAM" id="MobiDB-lite"/>
    </source>
</evidence>
<comment type="caution">
    <text evidence="3">The sequence shown here is derived from an EMBL/GenBank/DDBJ whole genome shotgun (WGS) entry which is preliminary data.</text>
</comment>
<organism evidence="3 4">
    <name type="scientific">Luteimonas endophytica</name>
    <dbReference type="NCBI Taxonomy" id="3042023"/>
    <lineage>
        <taxon>Bacteria</taxon>
        <taxon>Pseudomonadati</taxon>
        <taxon>Pseudomonadota</taxon>
        <taxon>Gammaproteobacteria</taxon>
        <taxon>Lysobacterales</taxon>
        <taxon>Lysobacteraceae</taxon>
        <taxon>Luteimonas</taxon>
    </lineage>
</organism>
<feature type="transmembrane region" description="Helical" evidence="2">
    <location>
        <begin position="175"/>
        <end position="196"/>
    </location>
</feature>
<feature type="transmembrane region" description="Helical" evidence="2">
    <location>
        <begin position="144"/>
        <end position="163"/>
    </location>
</feature>
<evidence type="ECO:0000256" key="2">
    <source>
        <dbReference type="SAM" id="Phobius"/>
    </source>
</evidence>
<dbReference type="Proteomes" id="UP001156940">
    <property type="component" value="Unassembled WGS sequence"/>
</dbReference>
<feature type="region of interest" description="Disordered" evidence="1">
    <location>
        <begin position="229"/>
        <end position="260"/>
    </location>
</feature>
<sequence length="282" mass="31701">MNLDAEKWSLLEKAHDYRFLLRLFAFALVTDLVLSWGTGVSLFRMGLNEFGARPGLLVLAVLAYGLTMTVGAGLLRFLAVEVLGTLVITVQGWFGWFPGRKTPDAARFVSWSQAEAWLAEQPDADRRQHVKEQMAERRLERKRWFSMVGAGWACIALIAWNATIPDSSVSILGHWNAWAPWVLMGVPGLPCAYHLIGGMPGHDYIELPELAEQIRRERVPHFRARADVPRASRTREDPNETWPSHTLDRRPTPGCAITAGHRPGLDCVRGRVRPLRTRSTST</sequence>
<dbReference type="RefSeq" id="WP_280572253.1">
    <property type="nucleotide sequence ID" value="NZ_JARXRM010000008.1"/>
</dbReference>
<keyword evidence="2" id="KW-0812">Transmembrane</keyword>
<accession>A0ABT6J401</accession>
<protein>
    <submittedName>
        <fullName evidence="3">Uncharacterized protein</fullName>
    </submittedName>
</protein>
<evidence type="ECO:0000313" key="3">
    <source>
        <dbReference type="EMBL" id="MDH5821546.1"/>
    </source>
</evidence>